<keyword evidence="7" id="KW-1185">Reference proteome</keyword>
<dbReference type="InterPro" id="IPR036291">
    <property type="entry name" value="NAD(P)-bd_dom_sf"/>
</dbReference>
<evidence type="ECO:0000256" key="1">
    <source>
        <dbReference type="ARBA" id="ARBA00023002"/>
    </source>
</evidence>
<dbReference type="CDD" id="cd12166">
    <property type="entry name" value="2-Hacid_dh_7"/>
    <property type="match status" value="1"/>
</dbReference>
<dbReference type="PANTHER" id="PTHR43333:SF1">
    <property type="entry name" value="D-ISOMER SPECIFIC 2-HYDROXYACID DEHYDROGENASE NAD-BINDING DOMAIN-CONTAINING PROTEIN"/>
    <property type="match status" value="1"/>
</dbReference>
<evidence type="ECO:0000313" key="4">
    <source>
        <dbReference type="EMBL" id="KZB80400.1"/>
    </source>
</evidence>
<sequence>MNERAILPWTDIELPEGLNARWYDGTGPLPDGDLDDVEVYVLPYDTGAEPTKLIARLPSLKLLQSLSAGVEKLLPLVPAGVKLANGRGLHDLSVAEHALALIHASQRDLPRWFAQQSTGSWEREHTRSLADSRVLLVGYGSIGRAIERQLLAAEAVVTRVASTARPEERVHGVGELADLLPSADIVVLILPETPATTGLFGAAELAALPDDALVVNVGRGSAIDTAALTAETVAGRLRAALDVVDPEPLPAGHPLWTAPGVVITPHVAGGSASFYPRAKRLVTEQLRRYVAGEEPLNVVGRPRV</sequence>
<dbReference type="SUPFAM" id="SSF52283">
    <property type="entry name" value="Formate/glycerate dehydrogenase catalytic domain-like"/>
    <property type="match status" value="1"/>
</dbReference>
<evidence type="ECO:0000259" key="3">
    <source>
        <dbReference type="Pfam" id="PF02826"/>
    </source>
</evidence>
<keyword evidence="1" id="KW-0560">Oxidoreductase</keyword>
<organism evidence="4 6">
    <name type="scientific">Amycolatopsis regifaucium</name>
    <dbReference type="NCBI Taxonomy" id="546365"/>
    <lineage>
        <taxon>Bacteria</taxon>
        <taxon>Bacillati</taxon>
        <taxon>Actinomycetota</taxon>
        <taxon>Actinomycetes</taxon>
        <taxon>Pseudonocardiales</taxon>
        <taxon>Pseudonocardiaceae</taxon>
        <taxon>Amycolatopsis</taxon>
    </lineage>
</organism>
<dbReference type="RefSeq" id="WP_061984358.1">
    <property type="nucleotide sequence ID" value="NZ_FOPQ01000015.1"/>
</dbReference>
<dbReference type="PANTHER" id="PTHR43333">
    <property type="entry name" value="2-HACID_DH_C DOMAIN-CONTAINING PROTEIN"/>
    <property type="match status" value="1"/>
</dbReference>
<dbReference type="PROSITE" id="PS00670">
    <property type="entry name" value="D_2_HYDROXYACID_DH_2"/>
    <property type="match status" value="1"/>
</dbReference>
<dbReference type="Pfam" id="PF02826">
    <property type="entry name" value="2-Hacid_dh_C"/>
    <property type="match status" value="1"/>
</dbReference>
<name>A0A154M7N0_9PSEU</name>
<dbReference type="EMBL" id="LOBU02000017">
    <property type="protein sequence ID" value="OKA05369.1"/>
    <property type="molecule type" value="Genomic_DNA"/>
</dbReference>
<evidence type="ECO:0000313" key="7">
    <source>
        <dbReference type="Proteomes" id="UP000186883"/>
    </source>
</evidence>
<dbReference type="OrthoDB" id="4324715at2"/>
<evidence type="ECO:0000313" key="5">
    <source>
        <dbReference type="EMBL" id="OKA05369.1"/>
    </source>
</evidence>
<dbReference type="Gene3D" id="3.40.50.720">
    <property type="entry name" value="NAD(P)-binding Rossmann-like Domain"/>
    <property type="match status" value="2"/>
</dbReference>
<dbReference type="GO" id="GO:0051287">
    <property type="term" value="F:NAD binding"/>
    <property type="evidence" value="ECO:0007669"/>
    <property type="project" value="InterPro"/>
</dbReference>
<dbReference type="InterPro" id="IPR006140">
    <property type="entry name" value="D-isomer_DH_NAD-bd"/>
</dbReference>
<keyword evidence="2" id="KW-0520">NAD</keyword>
<evidence type="ECO:0000256" key="2">
    <source>
        <dbReference type="ARBA" id="ARBA00023027"/>
    </source>
</evidence>
<dbReference type="SUPFAM" id="SSF51735">
    <property type="entry name" value="NAD(P)-binding Rossmann-fold domains"/>
    <property type="match status" value="1"/>
</dbReference>
<proteinExistence type="predicted"/>
<evidence type="ECO:0000313" key="6">
    <source>
        <dbReference type="Proteomes" id="UP000076321"/>
    </source>
</evidence>
<dbReference type="GO" id="GO:0016616">
    <property type="term" value="F:oxidoreductase activity, acting on the CH-OH group of donors, NAD or NADP as acceptor"/>
    <property type="evidence" value="ECO:0007669"/>
    <property type="project" value="UniProtKB-ARBA"/>
</dbReference>
<reference evidence="5 7" key="2">
    <citation type="submission" date="2016-11" db="EMBL/GenBank/DDBJ databases">
        <title>Genome sequencing of Amycolatopsis regifaucium.</title>
        <authorList>
            <person name="Mayilraj S."/>
            <person name="Kaur N."/>
        </authorList>
    </citation>
    <scope>NUCLEOTIDE SEQUENCE [LARGE SCALE GENOMIC DNA]</scope>
    <source>
        <strain evidence="5 7">GY080</strain>
    </source>
</reference>
<dbReference type="Proteomes" id="UP000076321">
    <property type="component" value="Unassembled WGS sequence"/>
</dbReference>
<reference evidence="4 6" key="1">
    <citation type="submission" date="2015-12" db="EMBL/GenBank/DDBJ databases">
        <title>Amycolatopsis regifaucium genome sequencing and assembly.</title>
        <authorList>
            <person name="Mayilraj S."/>
        </authorList>
    </citation>
    <scope>NUCLEOTIDE SEQUENCE [LARGE SCALE GENOMIC DNA]</scope>
    <source>
        <strain evidence="4 6">GY080</strain>
    </source>
</reference>
<accession>A0A154M7N0</accession>
<comment type="caution">
    <text evidence="4">The sequence shown here is derived from an EMBL/GenBank/DDBJ whole genome shotgun (WGS) entry which is preliminary data.</text>
</comment>
<feature type="domain" description="D-isomer specific 2-hydroxyacid dehydrogenase NAD-binding" evidence="3">
    <location>
        <begin position="99"/>
        <end position="268"/>
    </location>
</feature>
<dbReference type="InterPro" id="IPR029753">
    <property type="entry name" value="D-isomer_DH_CS"/>
</dbReference>
<dbReference type="AlphaFoldDB" id="A0A154M7N0"/>
<dbReference type="Proteomes" id="UP000186883">
    <property type="component" value="Unassembled WGS sequence"/>
</dbReference>
<gene>
    <name evidence="5" type="ORF">ATP06_0226765</name>
    <name evidence="4" type="ORF">AVL48_12940</name>
</gene>
<dbReference type="EMBL" id="LQCI01000049">
    <property type="protein sequence ID" value="KZB80400.1"/>
    <property type="molecule type" value="Genomic_DNA"/>
</dbReference>
<protein>
    <submittedName>
        <fullName evidence="4">Dihydrofolate reductase</fullName>
    </submittedName>
</protein>